<evidence type="ECO:0000256" key="1">
    <source>
        <dbReference type="ARBA" id="ARBA00004651"/>
    </source>
</evidence>
<evidence type="ECO:0000256" key="4">
    <source>
        <dbReference type="ARBA" id="ARBA00022692"/>
    </source>
</evidence>
<dbReference type="EMBL" id="PPEL01000008">
    <property type="protein sequence ID" value="PNV66094.1"/>
    <property type="molecule type" value="Genomic_DNA"/>
</dbReference>
<evidence type="ECO:0000313" key="10">
    <source>
        <dbReference type="Proteomes" id="UP000236488"/>
    </source>
</evidence>
<reference evidence="8" key="3">
    <citation type="submission" date="2021-09" db="EMBL/GenBank/DDBJ databases">
        <authorList>
            <person name="Gilroy R."/>
        </authorList>
    </citation>
    <scope>NUCLEOTIDE SEQUENCE</scope>
    <source>
        <strain evidence="8">USAMLcec12-2067</strain>
    </source>
</reference>
<feature type="transmembrane region" description="Helical" evidence="7">
    <location>
        <begin position="262"/>
        <end position="281"/>
    </location>
</feature>
<feature type="transmembrane region" description="Helical" evidence="7">
    <location>
        <begin position="152"/>
        <end position="178"/>
    </location>
</feature>
<evidence type="ECO:0000256" key="2">
    <source>
        <dbReference type="ARBA" id="ARBA00008929"/>
    </source>
</evidence>
<proteinExistence type="inferred from homology"/>
<dbReference type="Gene3D" id="1.20.1630.10">
    <property type="entry name" value="Formate dehydrogenase/DMSO reductase domain"/>
    <property type="match status" value="1"/>
</dbReference>
<dbReference type="InterPro" id="IPR005614">
    <property type="entry name" value="NrfD-like"/>
</dbReference>
<feature type="transmembrane region" description="Helical" evidence="7">
    <location>
        <begin position="78"/>
        <end position="97"/>
    </location>
</feature>
<keyword evidence="5 7" id="KW-1133">Transmembrane helix</keyword>
<dbReference type="AlphaFoldDB" id="A0A2K2U741"/>
<keyword evidence="3" id="KW-1003">Cell membrane</keyword>
<protein>
    <submittedName>
        <fullName evidence="8">Polysulfide reductase NrfD</fullName>
    </submittedName>
</protein>
<comment type="similarity">
    <text evidence="2">Belongs to the NrfD family.</text>
</comment>
<evidence type="ECO:0000313" key="8">
    <source>
        <dbReference type="EMBL" id="HJH43289.1"/>
    </source>
</evidence>
<comment type="subcellular location">
    <subcellularLocation>
        <location evidence="1">Cell membrane</location>
        <topology evidence="1">Multi-pass membrane protein</topology>
    </subcellularLocation>
</comment>
<dbReference type="PANTHER" id="PTHR34856">
    <property type="entry name" value="PROTEIN NRFD"/>
    <property type="match status" value="1"/>
</dbReference>
<reference evidence="9 10" key="1">
    <citation type="journal article" date="2018" name="Int. J. Syst. Evol. Microbiol.">
        <title>Rubneribacter badeniensis gen. nov., sp. nov. and Enteroscipio rubneri gen. nov., sp. nov., new members of the Eggerthellaceae isolated from human faeces.</title>
        <authorList>
            <person name="Danylec N."/>
            <person name="Gobl A."/>
            <person name="Stoll D.A."/>
            <person name="Hetzer B."/>
            <person name="Kulling S.E."/>
            <person name="Huch M."/>
        </authorList>
    </citation>
    <scope>NUCLEOTIDE SEQUENCE [LARGE SCALE GENOMIC DNA]</scope>
    <source>
        <strain evidence="9 10">ResAG-85</strain>
    </source>
</reference>
<accession>A0A2K2U741</accession>
<keyword evidence="10" id="KW-1185">Reference proteome</keyword>
<evidence type="ECO:0000256" key="5">
    <source>
        <dbReference type="ARBA" id="ARBA00022989"/>
    </source>
</evidence>
<dbReference type="RefSeq" id="WP_087196665.1">
    <property type="nucleotide sequence ID" value="NZ_PPEL01000008.1"/>
</dbReference>
<sequence>MYGALVIAYLFLGGVAAGGFFAMAAWSLAFERSTCTNAWTRANAGGLGRRTGNAVAAPARTANGALLRRAQAFSSLQARMYTLCLALLALAVALLLWDLGRPERALLVLLHPHATVITFGAFCLVTELALGSLLVLGSLFRLPFAQGRLKRAAEVLCCAFSLATMAYTGVFLVGNLAVPLWNTWTIAAVFTCSSLSGGVSLLLLADYFIKDQTLLLRAVRPLQKCHLVCLAAEAASIALFMGVAFGNPAAQSSLDLLLSPDMLATAVVGALGCGLVAPALLETYSLTRKECRTIPVSDVLCLFGGLCLRYCVIACGGI</sequence>
<dbReference type="InterPro" id="IPR052049">
    <property type="entry name" value="Electron_transfer_protein"/>
</dbReference>
<evidence type="ECO:0000256" key="6">
    <source>
        <dbReference type="ARBA" id="ARBA00023136"/>
    </source>
</evidence>
<reference evidence="8" key="2">
    <citation type="journal article" date="2021" name="PeerJ">
        <title>Extensive microbial diversity within the chicken gut microbiome revealed by metagenomics and culture.</title>
        <authorList>
            <person name="Gilroy R."/>
            <person name="Ravi A."/>
            <person name="Getino M."/>
            <person name="Pursley I."/>
            <person name="Horton D.L."/>
            <person name="Alikhan N.F."/>
            <person name="Baker D."/>
            <person name="Gharbi K."/>
            <person name="Hall N."/>
            <person name="Watson M."/>
            <person name="Adriaenssens E.M."/>
            <person name="Foster-Nyarko E."/>
            <person name="Jarju S."/>
            <person name="Secka A."/>
            <person name="Antonio M."/>
            <person name="Oren A."/>
            <person name="Chaudhuri R.R."/>
            <person name="La Ragione R."/>
            <person name="Hildebrand F."/>
            <person name="Pallen M.J."/>
        </authorList>
    </citation>
    <scope>NUCLEOTIDE SEQUENCE</scope>
    <source>
        <strain evidence="8">USAMLcec12-2067</strain>
    </source>
</reference>
<organism evidence="9 10">
    <name type="scientific">Rubneribacter badeniensis</name>
    <dbReference type="NCBI Taxonomy" id="2070688"/>
    <lineage>
        <taxon>Bacteria</taxon>
        <taxon>Bacillati</taxon>
        <taxon>Actinomycetota</taxon>
        <taxon>Coriobacteriia</taxon>
        <taxon>Eggerthellales</taxon>
        <taxon>Eggerthellaceae</taxon>
        <taxon>Rubneribacter</taxon>
    </lineage>
</organism>
<feature type="transmembrane region" description="Helical" evidence="7">
    <location>
        <begin position="6"/>
        <end position="29"/>
    </location>
</feature>
<evidence type="ECO:0000313" key="9">
    <source>
        <dbReference type="EMBL" id="PNV66094.1"/>
    </source>
</evidence>
<dbReference type="GO" id="GO:0005886">
    <property type="term" value="C:plasma membrane"/>
    <property type="evidence" value="ECO:0007669"/>
    <property type="project" value="UniProtKB-SubCell"/>
</dbReference>
<dbReference type="Proteomes" id="UP000789325">
    <property type="component" value="Unassembled WGS sequence"/>
</dbReference>
<evidence type="ECO:0000256" key="3">
    <source>
        <dbReference type="ARBA" id="ARBA00022475"/>
    </source>
</evidence>
<feature type="transmembrane region" description="Helical" evidence="7">
    <location>
        <begin position="225"/>
        <end position="250"/>
    </location>
</feature>
<gene>
    <name evidence="8" type="primary">nrfD</name>
    <name evidence="9" type="ORF">C2L80_02945</name>
    <name evidence="8" type="ORF">K8V16_05775</name>
</gene>
<dbReference type="Proteomes" id="UP000236488">
    <property type="component" value="Unassembled WGS sequence"/>
</dbReference>
<dbReference type="EMBL" id="DYZL01000117">
    <property type="protein sequence ID" value="HJH43289.1"/>
    <property type="molecule type" value="Genomic_DNA"/>
</dbReference>
<comment type="caution">
    <text evidence="9">The sequence shown here is derived from an EMBL/GenBank/DDBJ whole genome shotgun (WGS) entry which is preliminary data.</text>
</comment>
<keyword evidence="4 7" id="KW-0812">Transmembrane</keyword>
<evidence type="ECO:0000256" key="7">
    <source>
        <dbReference type="SAM" id="Phobius"/>
    </source>
</evidence>
<dbReference type="Pfam" id="PF03916">
    <property type="entry name" value="NrfD"/>
    <property type="match status" value="1"/>
</dbReference>
<feature type="transmembrane region" description="Helical" evidence="7">
    <location>
        <begin position="184"/>
        <end position="204"/>
    </location>
</feature>
<keyword evidence="6 7" id="KW-0472">Membrane</keyword>
<dbReference type="PANTHER" id="PTHR34856:SF2">
    <property type="entry name" value="PROTEIN NRFD"/>
    <property type="match status" value="1"/>
</dbReference>
<name>A0A2K2U741_9ACTN</name>
<feature type="transmembrane region" description="Helical" evidence="7">
    <location>
        <begin position="117"/>
        <end position="140"/>
    </location>
</feature>